<keyword evidence="4" id="KW-1185">Reference proteome</keyword>
<comment type="caution">
    <text evidence="3">The sequence shown here is derived from an EMBL/GenBank/DDBJ whole genome shotgun (WGS) entry which is preliminary data.</text>
</comment>
<dbReference type="EMBL" id="JAWDIQ010000001">
    <property type="protein sequence ID" value="MDY0408922.1"/>
    <property type="molecule type" value="Genomic_DNA"/>
</dbReference>
<dbReference type="InterPro" id="IPR000836">
    <property type="entry name" value="PRTase_dom"/>
</dbReference>
<proteinExistence type="inferred from homology"/>
<evidence type="ECO:0000256" key="1">
    <source>
        <dbReference type="ARBA" id="ARBA00008007"/>
    </source>
</evidence>
<dbReference type="Proteomes" id="UP001275315">
    <property type="component" value="Unassembled WGS sequence"/>
</dbReference>
<dbReference type="InterPro" id="IPR051910">
    <property type="entry name" value="ComF/GntX_DNA_util-trans"/>
</dbReference>
<sequence>MTCLWCFNENTHTISWTTMFVVRTSVTLCTNCEQMLQKIRDERCRKCCKWTTKAVCADCKWWEQMEDPLTYNHSVFTYNHFMQAVITKWKYRGDYMLGEMFRHAFYKEFQDQFKCSQQTPAIVPIPLSDGRLAERKFNQAAQLAQFLTKDYEQLLMRTDSEKQAKKTRRQRIFTKNPFKLVKPIHKPVVLVDDIYTTGTTLRHAASILKQHGCPSVYGYTLVRG</sequence>
<accession>A0ABU5CRC0</accession>
<evidence type="ECO:0000259" key="2">
    <source>
        <dbReference type="Pfam" id="PF00156"/>
    </source>
</evidence>
<name>A0ABU5CRC0_9BACI</name>
<dbReference type="PANTHER" id="PTHR47505">
    <property type="entry name" value="DNA UTILIZATION PROTEIN YHGH"/>
    <property type="match status" value="1"/>
</dbReference>
<protein>
    <submittedName>
        <fullName evidence="3">ComF family protein</fullName>
    </submittedName>
</protein>
<dbReference type="InterPro" id="IPR029057">
    <property type="entry name" value="PRTase-like"/>
</dbReference>
<comment type="similarity">
    <text evidence="1">Belongs to the ComF/GntX family.</text>
</comment>
<dbReference type="PANTHER" id="PTHR47505:SF1">
    <property type="entry name" value="DNA UTILIZATION PROTEIN YHGH"/>
    <property type="match status" value="1"/>
</dbReference>
<gene>
    <name evidence="3" type="ORF">RWD45_10645</name>
</gene>
<organism evidence="3 4">
    <name type="scientific">Paracerasibacillus soli</name>
    <dbReference type="NCBI Taxonomy" id="480284"/>
    <lineage>
        <taxon>Bacteria</taxon>
        <taxon>Bacillati</taxon>
        <taxon>Bacillota</taxon>
        <taxon>Bacilli</taxon>
        <taxon>Bacillales</taxon>
        <taxon>Bacillaceae</taxon>
        <taxon>Paracerasibacillus</taxon>
    </lineage>
</organism>
<dbReference type="RefSeq" id="WP_320379624.1">
    <property type="nucleotide sequence ID" value="NZ_JAWDIQ010000001.1"/>
</dbReference>
<evidence type="ECO:0000313" key="4">
    <source>
        <dbReference type="Proteomes" id="UP001275315"/>
    </source>
</evidence>
<dbReference type="Gene3D" id="3.40.50.2020">
    <property type="match status" value="1"/>
</dbReference>
<dbReference type="CDD" id="cd06223">
    <property type="entry name" value="PRTases_typeI"/>
    <property type="match status" value="1"/>
</dbReference>
<feature type="domain" description="Phosphoribosyltransferase" evidence="2">
    <location>
        <begin position="170"/>
        <end position="222"/>
    </location>
</feature>
<dbReference type="Pfam" id="PF00156">
    <property type="entry name" value="Pribosyltran"/>
    <property type="match status" value="1"/>
</dbReference>
<dbReference type="SUPFAM" id="SSF53271">
    <property type="entry name" value="PRTase-like"/>
    <property type="match status" value="1"/>
</dbReference>
<reference evidence="3 4" key="1">
    <citation type="submission" date="2023-10" db="EMBL/GenBank/DDBJ databases">
        <title>Virgibacillus soli CC-YMP-6 genome.</title>
        <authorList>
            <person name="Miliotis G."/>
            <person name="Sengupta P."/>
            <person name="Hameed A."/>
            <person name="Chuvochina M."/>
            <person name="Mcdonagh F."/>
            <person name="Simpson A.C."/>
            <person name="Singh N.K."/>
            <person name="Rekha P.D."/>
            <person name="Raman K."/>
            <person name="Hugenholtz P."/>
            <person name="Venkateswaran K."/>
        </authorList>
    </citation>
    <scope>NUCLEOTIDE SEQUENCE [LARGE SCALE GENOMIC DNA]</scope>
    <source>
        <strain evidence="3 4">CC-YMP-6</strain>
    </source>
</reference>
<evidence type="ECO:0000313" key="3">
    <source>
        <dbReference type="EMBL" id="MDY0408922.1"/>
    </source>
</evidence>